<proteinExistence type="predicted"/>
<accession>A0A6A6FXP3</accession>
<evidence type="ECO:0000256" key="1">
    <source>
        <dbReference type="SAM" id="MobiDB-lite"/>
    </source>
</evidence>
<feature type="region of interest" description="Disordered" evidence="1">
    <location>
        <begin position="81"/>
        <end position="100"/>
    </location>
</feature>
<feature type="region of interest" description="Disordered" evidence="1">
    <location>
        <begin position="135"/>
        <end position="206"/>
    </location>
</feature>
<organism evidence="2 3">
    <name type="scientific">Elsinoe ampelina</name>
    <dbReference type="NCBI Taxonomy" id="302913"/>
    <lineage>
        <taxon>Eukaryota</taxon>
        <taxon>Fungi</taxon>
        <taxon>Dikarya</taxon>
        <taxon>Ascomycota</taxon>
        <taxon>Pezizomycotina</taxon>
        <taxon>Dothideomycetes</taxon>
        <taxon>Dothideomycetidae</taxon>
        <taxon>Myriangiales</taxon>
        <taxon>Elsinoaceae</taxon>
        <taxon>Elsinoe</taxon>
    </lineage>
</organism>
<dbReference type="AlphaFoldDB" id="A0A6A6FXP3"/>
<gene>
    <name evidence="2" type="ORF">BDZ85DRAFT_270781</name>
</gene>
<reference evidence="3" key="1">
    <citation type="journal article" date="2020" name="Stud. Mycol.">
        <title>101 Dothideomycetes genomes: A test case for predicting lifestyles and emergence of pathogens.</title>
        <authorList>
            <person name="Haridas S."/>
            <person name="Albert R."/>
            <person name="Binder M."/>
            <person name="Bloem J."/>
            <person name="LaButti K."/>
            <person name="Salamov A."/>
            <person name="Andreopoulos B."/>
            <person name="Baker S."/>
            <person name="Barry K."/>
            <person name="Bills G."/>
            <person name="Bluhm B."/>
            <person name="Cannon C."/>
            <person name="Castanera R."/>
            <person name="Culley D."/>
            <person name="Daum C."/>
            <person name="Ezra D."/>
            <person name="Gonzalez J."/>
            <person name="Henrissat B."/>
            <person name="Kuo A."/>
            <person name="Liang C."/>
            <person name="Lipzen A."/>
            <person name="Lutzoni F."/>
            <person name="Magnuson J."/>
            <person name="Mondo S."/>
            <person name="Nolan M."/>
            <person name="Ohm R."/>
            <person name="Pangilinan J."/>
            <person name="Park H.-J."/>
            <person name="Ramirez L."/>
            <person name="Alfaro M."/>
            <person name="Sun H."/>
            <person name="Tritt A."/>
            <person name="Yoshinaga Y."/>
            <person name="Zwiers L.-H."/>
            <person name="Turgeon B."/>
            <person name="Goodwin S."/>
            <person name="Spatafora J."/>
            <person name="Crous P."/>
            <person name="Grigoriev I."/>
        </authorList>
    </citation>
    <scope>NUCLEOTIDE SEQUENCE [LARGE SCALE GENOMIC DNA]</scope>
    <source>
        <strain evidence="3">CECT 20119</strain>
    </source>
</reference>
<dbReference type="Proteomes" id="UP000799538">
    <property type="component" value="Unassembled WGS sequence"/>
</dbReference>
<name>A0A6A6FXP3_9PEZI</name>
<evidence type="ECO:0000313" key="2">
    <source>
        <dbReference type="EMBL" id="KAF2218217.1"/>
    </source>
</evidence>
<evidence type="ECO:0000313" key="3">
    <source>
        <dbReference type="Proteomes" id="UP000799538"/>
    </source>
</evidence>
<keyword evidence="3" id="KW-1185">Reference proteome</keyword>
<feature type="compositionally biased region" description="Pro residues" evidence="1">
    <location>
        <begin position="175"/>
        <end position="194"/>
    </location>
</feature>
<protein>
    <submittedName>
        <fullName evidence="2">Uncharacterized protein</fullName>
    </submittedName>
</protein>
<feature type="compositionally biased region" description="Low complexity" evidence="1">
    <location>
        <begin position="195"/>
        <end position="206"/>
    </location>
</feature>
<sequence length="206" mass="23617">MRRSGGRSWIRRSRRLRGSLNGGTLRKSRVGARVLHRRRGQHPGILRWRSPGKRTCIVKILVSKMSRQSWARRAYLQRPQEDGNHIRPNFQSRRRLHSSRKAPATLFLSLSTQTLLYITRLLRAARRRRRDHTELLQTKSDPHIRSNLPNPQCQPHLRNHKQMPSASSKTKAGKPPAPRSPPPNRNHALPPPPNRTTTPSSPASAT</sequence>
<dbReference type="EMBL" id="ML992564">
    <property type="protein sequence ID" value="KAF2218217.1"/>
    <property type="molecule type" value="Genomic_DNA"/>
</dbReference>